<dbReference type="PANTHER" id="PTHR30160">
    <property type="entry name" value="TETRAACYLDISACCHARIDE 4'-KINASE-RELATED"/>
    <property type="match status" value="1"/>
</dbReference>
<dbReference type="InterPro" id="IPR002201">
    <property type="entry name" value="Glyco_trans_9"/>
</dbReference>
<dbReference type="InterPro" id="IPR051199">
    <property type="entry name" value="LPS_LOS_Heptosyltrfase"/>
</dbReference>
<dbReference type="GO" id="GO:0008713">
    <property type="term" value="F:ADP-heptose-lipopolysaccharide heptosyltransferase activity"/>
    <property type="evidence" value="ECO:0007669"/>
    <property type="project" value="TreeGrafter"/>
</dbReference>
<dbReference type="EC" id="2.4.-.-" evidence="3"/>
<dbReference type="GO" id="GO:0005829">
    <property type="term" value="C:cytosol"/>
    <property type="evidence" value="ECO:0007669"/>
    <property type="project" value="TreeGrafter"/>
</dbReference>
<evidence type="ECO:0000256" key="1">
    <source>
        <dbReference type="ARBA" id="ARBA00022676"/>
    </source>
</evidence>
<keyword evidence="2 3" id="KW-0808">Transferase</keyword>
<evidence type="ECO:0000313" key="3">
    <source>
        <dbReference type="EMBL" id="QPD03290.1"/>
    </source>
</evidence>
<accession>A0A7S8FCC4</accession>
<dbReference type="EMBL" id="CP047423">
    <property type="protein sequence ID" value="QPD03290.1"/>
    <property type="molecule type" value="Genomic_DNA"/>
</dbReference>
<reference evidence="3 4" key="1">
    <citation type="journal article" date="2020" name="ISME J.">
        <title>Enrichment and physiological characterization of a novel comammox Nitrospira indicates ammonium inhibition of complete nitrification.</title>
        <authorList>
            <person name="Sakoula D."/>
            <person name="Koch H."/>
            <person name="Frank J."/>
            <person name="Jetten M.S.M."/>
            <person name="van Kessel M.A.H.J."/>
            <person name="Lucker S."/>
        </authorList>
    </citation>
    <scope>NUCLEOTIDE SEQUENCE [LARGE SCALE GENOMIC DNA]</scope>
    <source>
        <strain evidence="3">Comreactor17</strain>
    </source>
</reference>
<sequence length="350" mass="38209">MQLGCCMTTLYLHELGGSEVLQMNRNIVIIHPGALGDVLLAVPAMKKLAARFPQHTIVLIARAPVSRLLAECRVIDEWISIESRLGAELFTRFGCLSIALQSRLTRCDMAVAWTEDTDGSLANVLHEFGISQVRIQSPFSPALNARHQRDRFLETVGETSTDSLGNDGLHIPDHLREKGRAYLQDKGVLPNSSLVLVHPGSGSIHKCLTSEKLAGVLQQLEQRERSPVLLEGPADHDAVEGALRLLSKKPPVLRDIDLTLLAGILGHADLYLGHDSGLTHLAALLGVRTVAVFGPTDHHRWAPYGEHLTMVRGASCVCPSWDAVKKCHEKVCLDLSIEKLLTALNLQTTA</sequence>
<protein>
    <submittedName>
        <fullName evidence="3">Putative Glycosyl transferase, family 9</fullName>
        <ecNumber evidence="3">2.4.-.-</ecNumber>
    </submittedName>
</protein>
<dbReference type="CDD" id="cd03789">
    <property type="entry name" value="GT9_LPS_heptosyltransferase"/>
    <property type="match status" value="1"/>
</dbReference>
<dbReference type="SUPFAM" id="SSF53756">
    <property type="entry name" value="UDP-Glycosyltransferase/glycogen phosphorylase"/>
    <property type="match status" value="1"/>
</dbReference>
<keyword evidence="1 3" id="KW-0328">Glycosyltransferase</keyword>
<name>A0A7S8FCC4_9BACT</name>
<evidence type="ECO:0000256" key="2">
    <source>
        <dbReference type="ARBA" id="ARBA00022679"/>
    </source>
</evidence>
<organism evidence="3 4">
    <name type="scientific">Candidatus Nitrospira kreftii</name>
    <dbReference type="NCBI Taxonomy" id="2652173"/>
    <lineage>
        <taxon>Bacteria</taxon>
        <taxon>Pseudomonadati</taxon>
        <taxon>Nitrospirota</taxon>
        <taxon>Nitrospiria</taxon>
        <taxon>Nitrospirales</taxon>
        <taxon>Nitrospiraceae</taxon>
        <taxon>Nitrospira</taxon>
    </lineage>
</organism>
<proteinExistence type="predicted"/>
<dbReference type="GO" id="GO:0009244">
    <property type="term" value="P:lipopolysaccharide core region biosynthetic process"/>
    <property type="evidence" value="ECO:0007669"/>
    <property type="project" value="TreeGrafter"/>
</dbReference>
<dbReference type="KEGG" id="nkf:Nkreftii_001064"/>
<evidence type="ECO:0000313" key="4">
    <source>
        <dbReference type="Proteomes" id="UP000593737"/>
    </source>
</evidence>
<dbReference type="Pfam" id="PF01075">
    <property type="entry name" value="Glyco_transf_9"/>
    <property type="match status" value="1"/>
</dbReference>
<dbReference type="Gene3D" id="3.40.50.2000">
    <property type="entry name" value="Glycogen Phosphorylase B"/>
    <property type="match status" value="2"/>
</dbReference>
<gene>
    <name evidence="3" type="ORF">Nkreftii_001064</name>
</gene>
<dbReference type="AlphaFoldDB" id="A0A7S8FCC4"/>
<dbReference type="Proteomes" id="UP000593737">
    <property type="component" value="Chromosome"/>
</dbReference>